<evidence type="ECO:0000256" key="1">
    <source>
        <dbReference type="ARBA" id="ARBA00004664"/>
    </source>
</evidence>
<evidence type="ECO:0000256" key="2">
    <source>
        <dbReference type="ARBA" id="ARBA00012572"/>
    </source>
</evidence>
<dbReference type="UniPathway" id="UPA00035">
    <property type="reaction ID" value="UER00042"/>
</dbReference>
<keyword evidence="4" id="KW-0822">Tryptophan biosynthesis</keyword>
<dbReference type="OrthoDB" id="941905at2"/>
<keyword evidence="5" id="KW-0057">Aromatic amino acid biosynthesis</keyword>
<dbReference type="Proteomes" id="UP000075606">
    <property type="component" value="Unassembled WGS sequence"/>
</dbReference>
<dbReference type="AlphaFoldDB" id="A0A150X4J2"/>
<feature type="domain" description="N-(5'phosphoribosyl) anthranilate isomerase (PRAI)" evidence="7">
    <location>
        <begin position="8"/>
        <end position="192"/>
    </location>
</feature>
<evidence type="ECO:0000256" key="5">
    <source>
        <dbReference type="ARBA" id="ARBA00023141"/>
    </source>
</evidence>
<dbReference type="InterPro" id="IPR011060">
    <property type="entry name" value="RibuloseP-bd_barrel"/>
</dbReference>
<comment type="caution">
    <text evidence="8">The sequence shown here is derived from an EMBL/GenBank/DDBJ whole genome shotgun (WGS) entry which is preliminary data.</text>
</comment>
<evidence type="ECO:0000256" key="3">
    <source>
        <dbReference type="ARBA" id="ARBA00022605"/>
    </source>
</evidence>
<comment type="pathway">
    <text evidence="1">Amino-acid biosynthesis; L-tryptophan biosynthesis; L-tryptophan from chorismate: step 3/5.</text>
</comment>
<dbReference type="Gene3D" id="3.20.20.70">
    <property type="entry name" value="Aldolase class I"/>
    <property type="match status" value="1"/>
</dbReference>
<evidence type="ECO:0000256" key="6">
    <source>
        <dbReference type="ARBA" id="ARBA00023235"/>
    </source>
</evidence>
<evidence type="ECO:0000313" key="8">
    <source>
        <dbReference type="EMBL" id="KYG73640.1"/>
    </source>
</evidence>
<dbReference type="GO" id="GO:0000162">
    <property type="term" value="P:L-tryptophan biosynthetic process"/>
    <property type="evidence" value="ECO:0007669"/>
    <property type="project" value="UniProtKB-UniPathway"/>
</dbReference>
<dbReference type="InterPro" id="IPR013785">
    <property type="entry name" value="Aldolase_TIM"/>
</dbReference>
<evidence type="ECO:0000256" key="4">
    <source>
        <dbReference type="ARBA" id="ARBA00022822"/>
    </source>
</evidence>
<dbReference type="EC" id="5.3.1.24" evidence="2"/>
<dbReference type="SUPFAM" id="SSF51366">
    <property type="entry name" value="Ribulose-phoshate binding barrel"/>
    <property type="match status" value="1"/>
</dbReference>
<dbReference type="STRING" id="333140.AWW68_13200"/>
<sequence>MALKTFVKISGVNNLSDARYCAGMGVNQLGFNIEDKHPNYTDPQSFKELSDWVSGVDFVGEFDSLSAQGKVAEVISQYDLYAIQVSESSMIDEACETGKEVIYSASSLADASSIASQFGDKIAYILLEDEQAEPSSLEALASETELVIASGFSTDNLEDVLGAIQPKGIALKGGDEIRPGYKDFDQMADILEALDADEWV</sequence>
<dbReference type="Pfam" id="PF00697">
    <property type="entry name" value="PRAI"/>
    <property type="match status" value="1"/>
</dbReference>
<keyword evidence="9" id="KW-1185">Reference proteome</keyword>
<evidence type="ECO:0000259" key="7">
    <source>
        <dbReference type="Pfam" id="PF00697"/>
    </source>
</evidence>
<protein>
    <recommendedName>
        <fullName evidence="2">phosphoribosylanthranilate isomerase</fullName>
        <ecNumber evidence="2">5.3.1.24</ecNumber>
    </recommendedName>
</protein>
<dbReference type="GO" id="GO:0004640">
    <property type="term" value="F:phosphoribosylanthranilate isomerase activity"/>
    <property type="evidence" value="ECO:0007669"/>
    <property type="project" value="UniProtKB-EC"/>
</dbReference>
<dbReference type="RefSeq" id="WP_068222216.1">
    <property type="nucleotide sequence ID" value="NZ_LRPC01000028.1"/>
</dbReference>
<gene>
    <name evidence="8" type="ORF">AWW68_13200</name>
</gene>
<reference evidence="8 9" key="1">
    <citation type="submission" date="2016-01" db="EMBL/GenBank/DDBJ databases">
        <title>Genome sequencing of Roseivirga spongicola UST030701-084.</title>
        <authorList>
            <person name="Selvaratnam C."/>
            <person name="Thevarajoo S."/>
            <person name="Goh K.M."/>
            <person name="Ee R."/>
            <person name="Chan K.-G."/>
            <person name="Chong C.S."/>
        </authorList>
    </citation>
    <scope>NUCLEOTIDE SEQUENCE [LARGE SCALE GENOMIC DNA]</scope>
    <source>
        <strain evidence="8 9">UST030701-084</strain>
    </source>
</reference>
<accession>A0A150X4J2</accession>
<name>A0A150X4J2_9BACT</name>
<dbReference type="InterPro" id="IPR001240">
    <property type="entry name" value="PRAI_dom"/>
</dbReference>
<keyword evidence="6" id="KW-0413">Isomerase</keyword>
<proteinExistence type="predicted"/>
<evidence type="ECO:0000313" key="9">
    <source>
        <dbReference type="Proteomes" id="UP000075606"/>
    </source>
</evidence>
<keyword evidence="3" id="KW-0028">Amino-acid biosynthesis</keyword>
<dbReference type="EMBL" id="LRPC01000028">
    <property type="protein sequence ID" value="KYG73640.1"/>
    <property type="molecule type" value="Genomic_DNA"/>
</dbReference>
<organism evidence="8 9">
    <name type="scientific">Roseivirga spongicola</name>
    <dbReference type="NCBI Taxonomy" id="333140"/>
    <lineage>
        <taxon>Bacteria</taxon>
        <taxon>Pseudomonadati</taxon>
        <taxon>Bacteroidota</taxon>
        <taxon>Cytophagia</taxon>
        <taxon>Cytophagales</taxon>
        <taxon>Roseivirgaceae</taxon>
        <taxon>Roseivirga</taxon>
    </lineage>
</organism>